<dbReference type="EMBL" id="KV448765">
    <property type="protein sequence ID" value="OAX33459.1"/>
    <property type="molecule type" value="Genomic_DNA"/>
</dbReference>
<proteinExistence type="predicted"/>
<dbReference type="OrthoDB" id="2688234at2759"/>
<evidence type="ECO:0000313" key="1">
    <source>
        <dbReference type="EMBL" id="OAX33459.1"/>
    </source>
</evidence>
<reference evidence="1 2" key="1">
    <citation type="submission" date="2016-06" db="EMBL/GenBank/DDBJ databases">
        <title>Comparative genomics of the ectomycorrhizal sister species Rhizopogon vinicolor and Rhizopogon vesiculosus (Basidiomycota: Boletales) reveals a divergence of the mating type B locus.</title>
        <authorList>
            <consortium name="DOE Joint Genome Institute"/>
            <person name="Mujic A.B."/>
            <person name="Kuo A."/>
            <person name="Tritt A."/>
            <person name="Lipzen A."/>
            <person name="Chen C."/>
            <person name="Johnson J."/>
            <person name="Sharma A."/>
            <person name="Barry K."/>
            <person name="Grigoriev I.V."/>
            <person name="Spatafora J.W."/>
        </authorList>
    </citation>
    <scope>NUCLEOTIDE SEQUENCE [LARGE SCALE GENOMIC DNA]</scope>
    <source>
        <strain evidence="1 2">AM-OR11-026</strain>
    </source>
</reference>
<dbReference type="Proteomes" id="UP000092154">
    <property type="component" value="Unassembled WGS sequence"/>
</dbReference>
<dbReference type="AlphaFoldDB" id="A0A1B7MLK3"/>
<dbReference type="InParanoid" id="A0A1B7MLK3"/>
<evidence type="ECO:0000313" key="2">
    <source>
        <dbReference type="Proteomes" id="UP000092154"/>
    </source>
</evidence>
<organism evidence="1 2">
    <name type="scientific">Rhizopogon vinicolor AM-OR11-026</name>
    <dbReference type="NCBI Taxonomy" id="1314800"/>
    <lineage>
        <taxon>Eukaryota</taxon>
        <taxon>Fungi</taxon>
        <taxon>Dikarya</taxon>
        <taxon>Basidiomycota</taxon>
        <taxon>Agaricomycotina</taxon>
        <taxon>Agaricomycetes</taxon>
        <taxon>Agaricomycetidae</taxon>
        <taxon>Boletales</taxon>
        <taxon>Suillineae</taxon>
        <taxon>Rhizopogonaceae</taxon>
        <taxon>Rhizopogon</taxon>
    </lineage>
</organism>
<name>A0A1B7MLK3_9AGAM</name>
<protein>
    <submittedName>
        <fullName evidence="1">Uncharacterized protein</fullName>
    </submittedName>
</protein>
<accession>A0A1B7MLK3</accession>
<sequence length="142" mass="15547">MPIRLSLLRSELPPSHLEHDHSSATRLEAYDSSTILYPESIPPTPQQPLPPRPAHTFCPDGLLQVNLDARYPILDLIACADVDSEWNTNLTRASRTLPDAIRELSSELTAVFVPVTPRSMCSSGRMVAATGSSVPKDSLVKM</sequence>
<keyword evidence="2" id="KW-1185">Reference proteome</keyword>
<gene>
    <name evidence="1" type="ORF">K503DRAFT_869538</name>
</gene>